<organism evidence="2 3">
    <name type="scientific">Paracoccus kondratievae</name>
    <dbReference type="NCBI Taxonomy" id="135740"/>
    <lineage>
        <taxon>Bacteria</taxon>
        <taxon>Pseudomonadati</taxon>
        <taxon>Pseudomonadota</taxon>
        <taxon>Alphaproteobacteria</taxon>
        <taxon>Rhodobacterales</taxon>
        <taxon>Paracoccaceae</taxon>
        <taxon>Paracoccus</taxon>
    </lineage>
</organism>
<reference evidence="2" key="1">
    <citation type="journal article" date="2014" name="Int. J. Syst. Evol. Microbiol.">
        <title>Complete genome sequence of Corynebacterium casei LMG S-19264T (=DSM 44701T), isolated from a smear-ripened cheese.</title>
        <authorList>
            <consortium name="US DOE Joint Genome Institute (JGI-PGF)"/>
            <person name="Walter F."/>
            <person name="Albersmeier A."/>
            <person name="Kalinowski J."/>
            <person name="Ruckert C."/>
        </authorList>
    </citation>
    <scope>NUCLEOTIDE SEQUENCE</scope>
    <source>
        <strain evidence="2">VKM B-2222</strain>
    </source>
</reference>
<dbReference type="AlphaFoldDB" id="A0AAD3RU44"/>
<dbReference type="RefSeq" id="WP_217809580.1">
    <property type="nucleotide sequence ID" value="NZ_BSFH01000028.1"/>
</dbReference>
<dbReference type="InterPro" id="IPR013429">
    <property type="entry name" value="Regulatory_FmdB_Zinc_ribbon"/>
</dbReference>
<name>A0AAD3RU44_9RHOB</name>
<dbReference type="SMART" id="SM00834">
    <property type="entry name" value="CxxC_CXXC_SSSS"/>
    <property type="match status" value="1"/>
</dbReference>
<feature type="domain" description="Putative regulatory protein FmdB zinc ribbon" evidence="1">
    <location>
        <begin position="1"/>
        <end position="41"/>
    </location>
</feature>
<gene>
    <name evidence="2" type="ORF">GCM10017635_19410</name>
</gene>
<proteinExistence type="predicted"/>
<reference evidence="2" key="2">
    <citation type="submission" date="2023-01" db="EMBL/GenBank/DDBJ databases">
        <authorList>
            <person name="Sun Q."/>
            <person name="Evtushenko L."/>
        </authorList>
    </citation>
    <scope>NUCLEOTIDE SEQUENCE</scope>
    <source>
        <strain evidence="2">VKM B-2222</strain>
    </source>
</reference>
<evidence type="ECO:0000313" key="3">
    <source>
        <dbReference type="Proteomes" id="UP001143349"/>
    </source>
</evidence>
<evidence type="ECO:0000259" key="1">
    <source>
        <dbReference type="SMART" id="SM00834"/>
    </source>
</evidence>
<evidence type="ECO:0000313" key="2">
    <source>
        <dbReference type="EMBL" id="GLK64470.1"/>
    </source>
</evidence>
<sequence length="98" mass="10537">MPIYDFACSEHGIFTERMSYEASRAGAACPCCGAPAGVLPALPQISTLSSGLRRAEHRAEASSSEPRVVKRSHLPSCGCNLCKKKAPPTSRRWMLGQC</sequence>
<comment type="caution">
    <text evidence="2">The sequence shown here is derived from an EMBL/GenBank/DDBJ whole genome shotgun (WGS) entry which is preliminary data.</text>
</comment>
<keyword evidence="3" id="KW-1185">Reference proteome</keyword>
<protein>
    <recommendedName>
        <fullName evidence="1">Putative regulatory protein FmdB zinc ribbon domain-containing protein</fullName>
    </recommendedName>
</protein>
<accession>A0AAD3RU44</accession>
<dbReference type="Proteomes" id="UP001143349">
    <property type="component" value="Unassembled WGS sequence"/>
</dbReference>
<dbReference type="EMBL" id="BSFH01000028">
    <property type="protein sequence ID" value="GLK64470.1"/>
    <property type="molecule type" value="Genomic_DNA"/>
</dbReference>